<proteinExistence type="predicted"/>
<organism evidence="1 2">
    <name type="scientific">Amniculicola lignicola CBS 123094</name>
    <dbReference type="NCBI Taxonomy" id="1392246"/>
    <lineage>
        <taxon>Eukaryota</taxon>
        <taxon>Fungi</taxon>
        <taxon>Dikarya</taxon>
        <taxon>Ascomycota</taxon>
        <taxon>Pezizomycotina</taxon>
        <taxon>Dothideomycetes</taxon>
        <taxon>Pleosporomycetidae</taxon>
        <taxon>Pleosporales</taxon>
        <taxon>Amniculicolaceae</taxon>
        <taxon>Amniculicola</taxon>
    </lineage>
</organism>
<dbReference type="Proteomes" id="UP000799779">
    <property type="component" value="Unassembled WGS sequence"/>
</dbReference>
<keyword evidence="2" id="KW-1185">Reference proteome</keyword>
<name>A0A6A5WWM1_9PLEO</name>
<evidence type="ECO:0000313" key="1">
    <source>
        <dbReference type="EMBL" id="KAF2005139.1"/>
    </source>
</evidence>
<dbReference type="EMBL" id="ML977564">
    <property type="protein sequence ID" value="KAF2005139.1"/>
    <property type="molecule type" value="Genomic_DNA"/>
</dbReference>
<protein>
    <submittedName>
        <fullName evidence="1">Uncharacterized protein</fullName>
    </submittedName>
</protein>
<evidence type="ECO:0000313" key="2">
    <source>
        <dbReference type="Proteomes" id="UP000799779"/>
    </source>
</evidence>
<sequence length="166" mass="19373">MNDDSNTWGRGSIAVRMCRVNCLRPVQSRGLHDSTMLMLDVQKLGKQHKHLQRERRALRWHLTRMAKEQIHAETQRGKSSQLQPRPTMPTRLLETSWEMTKHEELVRRASLGEVVARWAVLSWREGIASLAGAYHWGGELRWQLFSEDRETRSGRNTGPQRVLARR</sequence>
<accession>A0A6A5WWM1</accession>
<reference evidence="1" key="1">
    <citation type="journal article" date="2020" name="Stud. Mycol.">
        <title>101 Dothideomycetes genomes: a test case for predicting lifestyles and emergence of pathogens.</title>
        <authorList>
            <person name="Haridas S."/>
            <person name="Albert R."/>
            <person name="Binder M."/>
            <person name="Bloem J."/>
            <person name="Labutti K."/>
            <person name="Salamov A."/>
            <person name="Andreopoulos B."/>
            <person name="Baker S."/>
            <person name="Barry K."/>
            <person name="Bills G."/>
            <person name="Bluhm B."/>
            <person name="Cannon C."/>
            <person name="Castanera R."/>
            <person name="Culley D."/>
            <person name="Daum C."/>
            <person name="Ezra D."/>
            <person name="Gonzalez J."/>
            <person name="Henrissat B."/>
            <person name="Kuo A."/>
            <person name="Liang C."/>
            <person name="Lipzen A."/>
            <person name="Lutzoni F."/>
            <person name="Magnuson J."/>
            <person name="Mondo S."/>
            <person name="Nolan M."/>
            <person name="Ohm R."/>
            <person name="Pangilinan J."/>
            <person name="Park H.-J."/>
            <person name="Ramirez L."/>
            <person name="Alfaro M."/>
            <person name="Sun H."/>
            <person name="Tritt A."/>
            <person name="Yoshinaga Y."/>
            <person name="Zwiers L.-H."/>
            <person name="Turgeon B."/>
            <person name="Goodwin S."/>
            <person name="Spatafora J."/>
            <person name="Crous P."/>
            <person name="Grigoriev I."/>
        </authorList>
    </citation>
    <scope>NUCLEOTIDE SEQUENCE</scope>
    <source>
        <strain evidence="1">CBS 123094</strain>
    </source>
</reference>
<gene>
    <name evidence="1" type="ORF">P154DRAFT_353561</name>
</gene>
<dbReference type="AlphaFoldDB" id="A0A6A5WWM1"/>